<reference evidence="1 2" key="1">
    <citation type="submission" date="2014-09" db="EMBL/GenBank/DDBJ databases">
        <title>Draft genome of Bradyrhizobium japonicum Is-34.</title>
        <authorList>
            <person name="Tsurumaru H."/>
            <person name="Yamakawa T."/>
            <person name="Hashimoto S."/>
            <person name="Okizaki K."/>
            <person name="Kanesaki Y."/>
            <person name="Yoshikawa H."/>
            <person name="Yajima S."/>
        </authorList>
    </citation>
    <scope>NUCLEOTIDE SEQUENCE [LARGE SCALE GENOMIC DNA]</scope>
    <source>
        <strain evidence="1 2">Is-34</strain>
    </source>
</reference>
<organism evidence="1 2">
    <name type="scientific">Bradyrhizobium japonicum</name>
    <dbReference type="NCBI Taxonomy" id="375"/>
    <lineage>
        <taxon>Bacteria</taxon>
        <taxon>Pseudomonadati</taxon>
        <taxon>Pseudomonadota</taxon>
        <taxon>Alphaproteobacteria</taxon>
        <taxon>Hyphomicrobiales</taxon>
        <taxon>Nitrobacteraceae</taxon>
        <taxon>Bradyrhizobium</taxon>
    </lineage>
</organism>
<name>A0A0A3XER1_BRAJP</name>
<protein>
    <submittedName>
        <fullName evidence="1">Uncharacterized protein</fullName>
    </submittedName>
</protein>
<accession>A0A0A3XER1</accession>
<evidence type="ECO:0000313" key="2">
    <source>
        <dbReference type="Proteomes" id="UP000030377"/>
    </source>
</evidence>
<feature type="non-terminal residue" evidence="1">
    <location>
        <position position="91"/>
    </location>
</feature>
<gene>
    <name evidence="1" type="ORF">MA20_47600</name>
</gene>
<dbReference type="AlphaFoldDB" id="A0A0A3XER1"/>
<evidence type="ECO:0000313" key="1">
    <source>
        <dbReference type="EMBL" id="KGT72897.1"/>
    </source>
</evidence>
<dbReference type="Proteomes" id="UP000030377">
    <property type="component" value="Unassembled WGS sequence"/>
</dbReference>
<proteinExistence type="predicted"/>
<dbReference type="EMBL" id="JRPN01000099">
    <property type="protein sequence ID" value="KGT72897.1"/>
    <property type="molecule type" value="Genomic_DNA"/>
</dbReference>
<sequence length="91" mass="10802">MIILLIDPMLVGYCRLRQYLLQRSVQISRLCNFRQYIQIGVRFIIRRDGRRLMINGRLFGKTVHRNIGNYFSPVEQAQHPVLRYPANNGRV</sequence>
<comment type="caution">
    <text evidence="1">The sequence shown here is derived from an EMBL/GenBank/DDBJ whole genome shotgun (WGS) entry which is preliminary data.</text>
</comment>